<dbReference type="Pfam" id="PF00201">
    <property type="entry name" value="UDPGT"/>
    <property type="match status" value="1"/>
</dbReference>
<sequence length="168" mass="19798">MLRVFKKYTKICKFEIKLKENELTKKYSKEENIKFIQGFVEQQDILAKENTKLFISHCGQNSLNEAMYAGVPLICIPFDNDQFYLSSLAEYLGIGIYVKNDENFGNKFEEALKKFLNINKTNIRKIVKSKYRNKAIEMRKDILSIFKNEPLEKKFVSKIFEIVNVDEN</sequence>
<dbReference type="EC" id="2.4.1.17" evidence="6"/>
<comment type="caution">
    <text evidence="7">The sequence shown here is derived from an EMBL/GenBank/DDBJ whole genome shotgun (WGS) entry which is preliminary data.</text>
</comment>
<dbReference type="InterPro" id="IPR050271">
    <property type="entry name" value="UDP-glycosyltransferase"/>
</dbReference>
<dbReference type="Gene3D" id="3.40.50.2000">
    <property type="entry name" value="Glycogen Phosphorylase B"/>
    <property type="match status" value="1"/>
</dbReference>
<comment type="similarity">
    <text evidence="1 5">Belongs to the UDP-glycosyltransferase family.</text>
</comment>
<comment type="catalytic activity">
    <reaction evidence="4 6">
        <text>glucuronate acceptor + UDP-alpha-D-glucuronate = acceptor beta-D-glucuronoside + UDP + H(+)</text>
        <dbReference type="Rhea" id="RHEA:21032"/>
        <dbReference type="ChEBI" id="CHEBI:15378"/>
        <dbReference type="ChEBI" id="CHEBI:58052"/>
        <dbReference type="ChEBI" id="CHEBI:58223"/>
        <dbReference type="ChEBI" id="CHEBI:132367"/>
        <dbReference type="ChEBI" id="CHEBI:132368"/>
        <dbReference type="EC" id="2.4.1.17"/>
    </reaction>
</comment>
<dbReference type="PANTHER" id="PTHR48043">
    <property type="entry name" value="EG:EG0003.4 PROTEIN-RELATED"/>
    <property type="match status" value="1"/>
</dbReference>
<accession>A0A6V7VSR1</accession>
<proteinExistence type="inferred from homology"/>
<dbReference type="EMBL" id="CAJEWN010000300">
    <property type="protein sequence ID" value="CAD2177584.1"/>
    <property type="molecule type" value="Genomic_DNA"/>
</dbReference>
<dbReference type="InterPro" id="IPR002213">
    <property type="entry name" value="UDP_glucos_trans"/>
</dbReference>
<name>A0A6V7VSR1_MELEN</name>
<evidence type="ECO:0000256" key="3">
    <source>
        <dbReference type="ARBA" id="ARBA00022679"/>
    </source>
</evidence>
<dbReference type="Proteomes" id="UP000580250">
    <property type="component" value="Unassembled WGS sequence"/>
</dbReference>
<dbReference type="InterPro" id="IPR035595">
    <property type="entry name" value="UDP_glycos_trans_CS"/>
</dbReference>
<dbReference type="PROSITE" id="PS00375">
    <property type="entry name" value="UDPGT"/>
    <property type="match status" value="1"/>
</dbReference>
<keyword evidence="3 5" id="KW-0808">Transferase</keyword>
<keyword evidence="2 5" id="KW-0328">Glycosyltransferase</keyword>
<protein>
    <recommendedName>
        <fullName evidence="6">UDP-glucuronosyltransferase</fullName>
        <ecNumber evidence="6">2.4.1.17</ecNumber>
    </recommendedName>
</protein>
<dbReference type="GO" id="GO:0016020">
    <property type="term" value="C:membrane"/>
    <property type="evidence" value="ECO:0007669"/>
    <property type="project" value="UniProtKB-SubCell"/>
</dbReference>
<evidence type="ECO:0000256" key="2">
    <source>
        <dbReference type="ARBA" id="ARBA00022676"/>
    </source>
</evidence>
<comment type="subcellular location">
    <subcellularLocation>
        <location evidence="6">Membrane</location>
        <topology evidence="6">Single-pass membrane protein</topology>
    </subcellularLocation>
</comment>
<evidence type="ECO:0000256" key="4">
    <source>
        <dbReference type="ARBA" id="ARBA00047475"/>
    </source>
</evidence>
<evidence type="ECO:0000313" key="8">
    <source>
        <dbReference type="Proteomes" id="UP000580250"/>
    </source>
</evidence>
<evidence type="ECO:0000256" key="1">
    <source>
        <dbReference type="ARBA" id="ARBA00009995"/>
    </source>
</evidence>
<evidence type="ECO:0000256" key="5">
    <source>
        <dbReference type="RuleBase" id="RU003718"/>
    </source>
</evidence>
<dbReference type="AlphaFoldDB" id="A0A6V7VSR1"/>
<dbReference type="PANTHER" id="PTHR48043:SF145">
    <property type="entry name" value="FI06409P-RELATED"/>
    <property type="match status" value="1"/>
</dbReference>
<dbReference type="SUPFAM" id="SSF53756">
    <property type="entry name" value="UDP-Glycosyltransferase/glycogen phosphorylase"/>
    <property type="match status" value="1"/>
</dbReference>
<gene>
    <name evidence="7" type="ORF">MENT_LOCUS29464</name>
</gene>
<organism evidence="7 8">
    <name type="scientific">Meloidogyne enterolobii</name>
    <name type="common">Root-knot nematode worm</name>
    <name type="synonym">Meloidogyne mayaguensis</name>
    <dbReference type="NCBI Taxonomy" id="390850"/>
    <lineage>
        <taxon>Eukaryota</taxon>
        <taxon>Metazoa</taxon>
        <taxon>Ecdysozoa</taxon>
        <taxon>Nematoda</taxon>
        <taxon>Chromadorea</taxon>
        <taxon>Rhabditida</taxon>
        <taxon>Tylenchina</taxon>
        <taxon>Tylenchomorpha</taxon>
        <taxon>Tylenchoidea</taxon>
        <taxon>Meloidogynidae</taxon>
        <taxon>Meloidogyninae</taxon>
        <taxon>Meloidogyne</taxon>
    </lineage>
</organism>
<evidence type="ECO:0000256" key="6">
    <source>
        <dbReference type="RuleBase" id="RU362059"/>
    </source>
</evidence>
<dbReference type="GO" id="GO:0015020">
    <property type="term" value="F:glucuronosyltransferase activity"/>
    <property type="evidence" value="ECO:0007669"/>
    <property type="project" value="UniProtKB-EC"/>
</dbReference>
<dbReference type="OrthoDB" id="6280089at2759"/>
<reference evidence="7 8" key="1">
    <citation type="submission" date="2020-08" db="EMBL/GenBank/DDBJ databases">
        <authorList>
            <person name="Koutsovoulos G."/>
            <person name="Danchin GJ E."/>
        </authorList>
    </citation>
    <scope>NUCLEOTIDE SEQUENCE [LARGE SCALE GENOMIC DNA]</scope>
</reference>
<evidence type="ECO:0000313" key="7">
    <source>
        <dbReference type="EMBL" id="CAD2177584.1"/>
    </source>
</evidence>